<dbReference type="PANTHER" id="PTHR33021:SF9">
    <property type="entry name" value="PUTATIVE, EXPRESSED-RELATED"/>
    <property type="match status" value="1"/>
</dbReference>
<dbReference type="OrthoDB" id="2011645at2759"/>
<evidence type="ECO:0000256" key="2">
    <source>
        <dbReference type="ARBA" id="ARBA00023008"/>
    </source>
</evidence>
<dbReference type="InterPro" id="IPR041844">
    <property type="entry name" value="Plantacyanin"/>
</dbReference>
<dbReference type="SUPFAM" id="SSF49503">
    <property type="entry name" value="Cupredoxins"/>
    <property type="match status" value="1"/>
</dbReference>
<dbReference type="GO" id="GO:0009055">
    <property type="term" value="F:electron transfer activity"/>
    <property type="evidence" value="ECO:0007669"/>
    <property type="project" value="InterPro"/>
</dbReference>
<dbReference type="InterPro" id="IPR003245">
    <property type="entry name" value="Phytocyanin_dom"/>
</dbReference>
<dbReference type="InterPro" id="IPR039391">
    <property type="entry name" value="Phytocyanin-like"/>
</dbReference>
<dbReference type="Pfam" id="PF02298">
    <property type="entry name" value="Cu_bind_like"/>
    <property type="match status" value="1"/>
</dbReference>
<dbReference type="GO" id="GO:0046872">
    <property type="term" value="F:metal ion binding"/>
    <property type="evidence" value="ECO:0007669"/>
    <property type="project" value="UniProtKB-KW"/>
</dbReference>
<evidence type="ECO:0000256" key="5">
    <source>
        <dbReference type="SAM" id="SignalP"/>
    </source>
</evidence>
<feature type="domain" description="Phytocyanin" evidence="6">
    <location>
        <begin position="23"/>
        <end position="118"/>
    </location>
</feature>
<dbReference type="InterPro" id="IPR008972">
    <property type="entry name" value="Cupredoxin"/>
</dbReference>
<keyword evidence="1" id="KW-0479">Metal-binding</keyword>
<gene>
    <name evidence="7" type="ORF">FCM35_KLT02026</name>
</gene>
<evidence type="ECO:0000313" key="7">
    <source>
        <dbReference type="EMBL" id="KAF3332449.1"/>
    </source>
</evidence>
<dbReference type="EMBL" id="SWLB01000011">
    <property type="protein sequence ID" value="KAF3332449.1"/>
    <property type="molecule type" value="Genomic_DNA"/>
</dbReference>
<dbReference type="PANTHER" id="PTHR33021">
    <property type="entry name" value="BLUE COPPER PROTEIN"/>
    <property type="match status" value="1"/>
</dbReference>
<keyword evidence="3" id="KW-1015">Disulfide bond</keyword>
<reference evidence="7" key="1">
    <citation type="submission" date="2020-01" db="EMBL/GenBank/DDBJ databases">
        <title>Genome sequence of Kobresia littledalei, the first chromosome-level genome in the family Cyperaceae.</title>
        <authorList>
            <person name="Qu G."/>
        </authorList>
    </citation>
    <scope>NUCLEOTIDE SEQUENCE</scope>
    <source>
        <strain evidence="7">C.B.Clarke</strain>
        <tissue evidence="7">Leaf</tissue>
    </source>
</reference>
<dbReference type="CDD" id="cd11013">
    <property type="entry name" value="Plantacyanin"/>
    <property type="match status" value="1"/>
</dbReference>
<evidence type="ECO:0000313" key="8">
    <source>
        <dbReference type="Proteomes" id="UP000623129"/>
    </source>
</evidence>
<keyword evidence="8" id="KW-1185">Reference proteome</keyword>
<dbReference type="Proteomes" id="UP000623129">
    <property type="component" value="Unassembled WGS sequence"/>
</dbReference>
<dbReference type="AlphaFoldDB" id="A0A833RAY2"/>
<comment type="caution">
    <text evidence="7">The sequence shown here is derived from an EMBL/GenBank/DDBJ whole genome shotgun (WGS) entry which is preliminary data.</text>
</comment>
<keyword evidence="5" id="KW-0732">Signal</keyword>
<evidence type="ECO:0000256" key="1">
    <source>
        <dbReference type="ARBA" id="ARBA00022723"/>
    </source>
</evidence>
<dbReference type="GO" id="GO:0005886">
    <property type="term" value="C:plasma membrane"/>
    <property type="evidence" value="ECO:0007669"/>
    <property type="project" value="TreeGrafter"/>
</dbReference>
<evidence type="ECO:0000256" key="4">
    <source>
        <dbReference type="ARBA" id="ARBA00082491"/>
    </source>
</evidence>
<organism evidence="7 8">
    <name type="scientific">Carex littledalei</name>
    <dbReference type="NCBI Taxonomy" id="544730"/>
    <lineage>
        <taxon>Eukaryota</taxon>
        <taxon>Viridiplantae</taxon>
        <taxon>Streptophyta</taxon>
        <taxon>Embryophyta</taxon>
        <taxon>Tracheophyta</taxon>
        <taxon>Spermatophyta</taxon>
        <taxon>Magnoliopsida</taxon>
        <taxon>Liliopsida</taxon>
        <taxon>Poales</taxon>
        <taxon>Cyperaceae</taxon>
        <taxon>Cyperoideae</taxon>
        <taxon>Cariceae</taxon>
        <taxon>Carex</taxon>
        <taxon>Carex subgen. Euthyceras</taxon>
    </lineage>
</organism>
<dbReference type="Gene3D" id="2.60.40.420">
    <property type="entry name" value="Cupredoxins - blue copper proteins"/>
    <property type="match status" value="1"/>
</dbReference>
<feature type="chain" id="PRO_5032744389" description="Plantacyanin" evidence="5">
    <location>
        <begin position="23"/>
        <end position="118"/>
    </location>
</feature>
<protein>
    <recommendedName>
        <fullName evidence="4">Plantacyanin</fullName>
    </recommendedName>
</protein>
<accession>A0A833RAY2</accession>
<keyword evidence="2" id="KW-0186">Copper</keyword>
<dbReference type="FunFam" id="2.60.40.420:FF:000013">
    <property type="entry name" value="basic blue protein-like"/>
    <property type="match status" value="1"/>
</dbReference>
<name>A0A833RAY2_9POAL</name>
<evidence type="ECO:0000256" key="3">
    <source>
        <dbReference type="ARBA" id="ARBA00023157"/>
    </source>
</evidence>
<proteinExistence type="predicted"/>
<feature type="signal peptide" evidence="5">
    <location>
        <begin position="1"/>
        <end position="22"/>
    </location>
</feature>
<dbReference type="PROSITE" id="PS51485">
    <property type="entry name" value="PHYTOCYANIN"/>
    <property type="match status" value="1"/>
</dbReference>
<sequence>MNKLSLWLAFLCLLIQSYTNSAAVFTVGDGSGWSFGADSWPAGKSFRSGDVLEFNYNPAFHNVVAVDASGYNNCQMSAGSRVYNSGNDRITIGGGTNYFICSFAGHCDGGMRIAITAN</sequence>
<evidence type="ECO:0000259" key="6">
    <source>
        <dbReference type="PROSITE" id="PS51485"/>
    </source>
</evidence>